<keyword evidence="3" id="KW-1185">Reference proteome</keyword>
<evidence type="ECO:0000313" key="3">
    <source>
        <dbReference type="Proteomes" id="UP001139333"/>
    </source>
</evidence>
<sequence>MINTQLKKTTLLQTIIAFISGGLFGLGLIIAQMVDTQKVLNFLDFFGQWDPSLALVMAAGLTVFSLGYKLLVKPKSAPLLDEQFFLPTKTQLDKRLIIGASLFGLGWGVVGICPGPAIVNLTTMSTQFIGFFIAMIAGIIVAKKLSQTN</sequence>
<dbReference type="RefSeq" id="WP_248993791.1">
    <property type="nucleotide sequence ID" value="NZ_JAKIKP010000001.1"/>
</dbReference>
<name>A0A9X1ZJN1_9GAMM</name>
<feature type="transmembrane region" description="Helical" evidence="1">
    <location>
        <begin position="12"/>
        <end position="33"/>
    </location>
</feature>
<keyword evidence="1" id="KW-1133">Transmembrane helix</keyword>
<gene>
    <name evidence="2" type="ORF">L2672_00075</name>
</gene>
<feature type="transmembrane region" description="Helical" evidence="1">
    <location>
        <begin position="53"/>
        <end position="71"/>
    </location>
</feature>
<evidence type="ECO:0000313" key="2">
    <source>
        <dbReference type="EMBL" id="MCL1141097.1"/>
    </source>
</evidence>
<comment type="caution">
    <text evidence="2">The sequence shown here is derived from an EMBL/GenBank/DDBJ whole genome shotgun (WGS) entry which is preliminary data.</text>
</comment>
<keyword evidence="1" id="KW-0812">Transmembrane</keyword>
<dbReference type="Proteomes" id="UP001139333">
    <property type="component" value="Unassembled WGS sequence"/>
</dbReference>
<protein>
    <submittedName>
        <fullName evidence="2">YeeE/YedE family protein</fullName>
    </submittedName>
</protein>
<accession>A0A9X1ZJN1</accession>
<dbReference type="Pfam" id="PF20398">
    <property type="entry name" value="DUF6691"/>
    <property type="match status" value="1"/>
</dbReference>
<proteinExistence type="predicted"/>
<organism evidence="2 3">
    <name type="scientific">Shewanella gaetbuli</name>
    <dbReference type="NCBI Taxonomy" id="220752"/>
    <lineage>
        <taxon>Bacteria</taxon>
        <taxon>Pseudomonadati</taxon>
        <taxon>Pseudomonadota</taxon>
        <taxon>Gammaproteobacteria</taxon>
        <taxon>Alteromonadales</taxon>
        <taxon>Shewanellaceae</taxon>
        <taxon>Shewanella</taxon>
    </lineage>
</organism>
<evidence type="ECO:0000256" key="1">
    <source>
        <dbReference type="SAM" id="Phobius"/>
    </source>
</evidence>
<dbReference type="InterPro" id="IPR046513">
    <property type="entry name" value="DUF6691"/>
</dbReference>
<reference evidence="2" key="1">
    <citation type="submission" date="2022-01" db="EMBL/GenBank/DDBJ databases">
        <title>Whole genome-based taxonomy of the Shewanellaceae.</title>
        <authorList>
            <person name="Martin-Rodriguez A.J."/>
        </authorList>
    </citation>
    <scope>NUCLEOTIDE SEQUENCE</scope>
    <source>
        <strain evidence="2">DSM 16422</strain>
    </source>
</reference>
<feature type="transmembrane region" description="Helical" evidence="1">
    <location>
        <begin position="124"/>
        <end position="142"/>
    </location>
</feature>
<dbReference type="EMBL" id="JAKIKP010000001">
    <property type="protein sequence ID" value="MCL1141097.1"/>
    <property type="molecule type" value="Genomic_DNA"/>
</dbReference>
<dbReference type="AlphaFoldDB" id="A0A9X1ZJN1"/>
<feature type="transmembrane region" description="Helical" evidence="1">
    <location>
        <begin position="96"/>
        <end position="118"/>
    </location>
</feature>
<keyword evidence="1" id="KW-0472">Membrane</keyword>